<proteinExistence type="predicted"/>
<dbReference type="PANTHER" id="PTHR48079">
    <property type="entry name" value="PROTEIN YEEZ"/>
    <property type="match status" value="1"/>
</dbReference>
<name>A0A6G0XWA6_9STRA</name>
<dbReference type="InterPro" id="IPR036291">
    <property type="entry name" value="NAD(P)-bd_dom_sf"/>
</dbReference>
<protein>
    <recommendedName>
        <fullName evidence="3">NAD-dependent epimerase/dehydratase domain-containing protein</fullName>
    </recommendedName>
</protein>
<organism evidence="1 2">
    <name type="scientific">Aphanomyces euteiches</name>
    <dbReference type="NCBI Taxonomy" id="100861"/>
    <lineage>
        <taxon>Eukaryota</taxon>
        <taxon>Sar</taxon>
        <taxon>Stramenopiles</taxon>
        <taxon>Oomycota</taxon>
        <taxon>Saprolegniomycetes</taxon>
        <taxon>Saprolegniales</taxon>
        <taxon>Verrucalvaceae</taxon>
        <taxon>Aphanomyces</taxon>
    </lineage>
</organism>
<dbReference type="Proteomes" id="UP000481153">
    <property type="component" value="Unassembled WGS sequence"/>
</dbReference>
<dbReference type="VEuPathDB" id="FungiDB:AeMF1_010843"/>
<accession>A0A6G0XWA6</accession>
<dbReference type="GO" id="GO:0004029">
    <property type="term" value="F:aldehyde dehydrogenase (NAD+) activity"/>
    <property type="evidence" value="ECO:0007669"/>
    <property type="project" value="TreeGrafter"/>
</dbReference>
<evidence type="ECO:0000313" key="2">
    <source>
        <dbReference type="Proteomes" id="UP000481153"/>
    </source>
</evidence>
<keyword evidence="2" id="KW-1185">Reference proteome</keyword>
<dbReference type="InterPro" id="IPR051783">
    <property type="entry name" value="NAD(P)-dependent_oxidoreduct"/>
</dbReference>
<sequence length="182" mass="19949">MKIFVTGATGFVGSVVVSELIRAGVSAYVGDGSKRWSAVHRLDAAVLYRLVVEKATESGRVHAIAEESVAFRDIAEAIGSRLKVPVVSKTANEAKDHFGFLAQFVSMDRPVSSQWTRETFGWKRFSRVLSTTTTVKHTFLNASNEVTIRFSLNAPVGRPSHVVCLLLHIQHGAYGFVCKNLN</sequence>
<dbReference type="PANTHER" id="PTHR48079:SF6">
    <property type="entry name" value="NAD(P)-BINDING DOMAIN-CONTAINING PROTEIN-RELATED"/>
    <property type="match status" value="1"/>
</dbReference>
<gene>
    <name evidence="1" type="ORF">Ae201684_000724</name>
</gene>
<evidence type="ECO:0008006" key="3">
    <source>
        <dbReference type="Google" id="ProtNLM"/>
    </source>
</evidence>
<reference evidence="1 2" key="1">
    <citation type="submission" date="2019-07" db="EMBL/GenBank/DDBJ databases">
        <title>Genomics analysis of Aphanomyces spp. identifies a new class of oomycete effector associated with host adaptation.</title>
        <authorList>
            <person name="Gaulin E."/>
        </authorList>
    </citation>
    <scope>NUCLEOTIDE SEQUENCE [LARGE SCALE GENOMIC DNA]</scope>
    <source>
        <strain evidence="1 2">ATCC 201684</strain>
    </source>
</reference>
<comment type="caution">
    <text evidence="1">The sequence shown here is derived from an EMBL/GenBank/DDBJ whole genome shotgun (WGS) entry which is preliminary data.</text>
</comment>
<evidence type="ECO:0000313" key="1">
    <source>
        <dbReference type="EMBL" id="KAF0744817.1"/>
    </source>
</evidence>
<dbReference type="Gene3D" id="3.40.50.720">
    <property type="entry name" value="NAD(P)-binding Rossmann-like Domain"/>
    <property type="match status" value="2"/>
</dbReference>
<dbReference type="EMBL" id="VJMJ01000008">
    <property type="protein sequence ID" value="KAF0744817.1"/>
    <property type="molecule type" value="Genomic_DNA"/>
</dbReference>
<dbReference type="GO" id="GO:0005737">
    <property type="term" value="C:cytoplasm"/>
    <property type="evidence" value="ECO:0007669"/>
    <property type="project" value="TreeGrafter"/>
</dbReference>
<dbReference type="SUPFAM" id="SSF51735">
    <property type="entry name" value="NAD(P)-binding Rossmann-fold domains"/>
    <property type="match status" value="2"/>
</dbReference>
<dbReference type="AlphaFoldDB" id="A0A6G0XWA6"/>